<dbReference type="AlphaFoldDB" id="A0A7S9QCC4"/>
<feature type="transmembrane region" description="Helical" evidence="1">
    <location>
        <begin position="104"/>
        <end position="124"/>
    </location>
</feature>
<accession>A0A7S9QCC4</accession>
<dbReference type="KEGG" id="poz:I0K15_18130"/>
<organism evidence="2 3">
    <name type="scientific">Pontivivens ytuae</name>
    <dbReference type="NCBI Taxonomy" id="2789856"/>
    <lineage>
        <taxon>Bacteria</taxon>
        <taxon>Pseudomonadati</taxon>
        <taxon>Pseudomonadota</taxon>
        <taxon>Alphaproteobacteria</taxon>
        <taxon>Rhodobacterales</taxon>
        <taxon>Paracoccaceae</taxon>
        <taxon>Pontivivens</taxon>
    </lineage>
</organism>
<evidence type="ECO:0000313" key="2">
    <source>
        <dbReference type="EMBL" id="QPH53675.1"/>
    </source>
</evidence>
<keyword evidence="1" id="KW-1133">Transmembrane helix</keyword>
<dbReference type="Pfam" id="PF20358">
    <property type="entry name" value="DUF6653"/>
    <property type="match status" value="1"/>
</dbReference>
<keyword evidence="3" id="KW-1185">Reference proteome</keyword>
<evidence type="ECO:0000256" key="1">
    <source>
        <dbReference type="SAM" id="Phobius"/>
    </source>
</evidence>
<feature type="transmembrane region" description="Helical" evidence="1">
    <location>
        <begin position="46"/>
        <end position="64"/>
    </location>
</feature>
<dbReference type="RefSeq" id="WP_196102884.1">
    <property type="nucleotide sequence ID" value="NZ_CP064942.1"/>
</dbReference>
<name>A0A7S9QCC4_9RHOB</name>
<gene>
    <name evidence="2" type="ORF">I0K15_18130</name>
</gene>
<sequence length="176" mass="19786">MDIFKGAERLMGMDDAAWARHANPWSGWTRAANAPLIVLAIWSRTWLGWWALVPLGLCILWMFLNPRAFAPPRDYDEWMSRGTLGERIWLDRANRDIPRHHRTAANISTLISALGIVPLAYGLWVLDAGWTLAGFALSLGGKMWFIDRMVWLHADLSGSTPGTPLPKPILDKGDRA</sequence>
<keyword evidence="1" id="KW-0472">Membrane</keyword>
<proteinExistence type="predicted"/>
<protein>
    <submittedName>
        <fullName evidence="2">Uncharacterized protein</fullName>
    </submittedName>
</protein>
<dbReference type="Proteomes" id="UP000594800">
    <property type="component" value="Chromosome"/>
</dbReference>
<keyword evidence="1" id="KW-0812">Transmembrane</keyword>
<evidence type="ECO:0000313" key="3">
    <source>
        <dbReference type="Proteomes" id="UP000594800"/>
    </source>
</evidence>
<reference evidence="2 3" key="1">
    <citation type="submission" date="2020-11" db="EMBL/GenBank/DDBJ databases">
        <title>Description of Pontivivens ytuae sp. nov. isolated from deep sea sediment of Mariana Trench.</title>
        <authorList>
            <person name="Wang Z."/>
            <person name="Sun Q.-L."/>
            <person name="Xu X.-D."/>
            <person name="Tang Y.-Z."/>
            <person name="Zhang J."/>
        </authorList>
    </citation>
    <scope>NUCLEOTIDE SEQUENCE [LARGE SCALE GENOMIC DNA]</scope>
    <source>
        <strain evidence="2 3">MT2928</strain>
    </source>
</reference>
<dbReference type="EMBL" id="CP064942">
    <property type="protein sequence ID" value="QPH53675.1"/>
    <property type="molecule type" value="Genomic_DNA"/>
</dbReference>
<dbReference type="InterPro" id="IPR046595">
    <property type="entry name" value="DUF6653"/>
</dbReference>